<dbReference type="PANTHER" id="PTHR33064:SF37">
    <property type="entry name" value="RIBONUCLEASE H"/>
    <property type="match status" value="1"/>
</dbReference>
<keyword evidence="2" id="KW-0808">Transferase</keyword>
<keyword evidence="5" id="KW-0255">Endonuclease</keyword>
<dbReference type="Gene3D" id="3.30.70.270">
    <property type="match status" value="2"/>
</dbReference>
<dbReference type="InterPro" id="IPR043502">
    <property type="entry name" value="DNA/RNA_pol_sf"/>
</dbReference>
<proteinExistence type="predicted"/>
<dbReference type="GO" id="GO:0008233">
    <property type="term" value="F:peptidase activity"/>
    <property type="evidence" value="ECO:0007669"/>
    <property type="project" value="UniProtKB-KW"/>
</dbReference>
<dbReference type="OrthoDB" id="5854609at2759"/>
<dbReference type="PROSITE" id="PS50878">
    <property type="entry name" value="RT_POL"/>
    <property type="match status" value="1"/>
</dbReference>
<dbReference type="InterPro" id="IPR000477">
    <property type="entry name" value="RT_dom"/>
</dbReference>
<evidence type="ECO:0000313" key="9">
    <source>
        <dbReference type="EMBL" id="TKR60032.1"/>
    </source>
</evidence>
<dbReference type="CDD" id="cd01647">
    <property type="entry name" value="RT_LTR"/>
    <property type="match status" value="1"/>
</dbReference>
<keyword evidence="7" id="KW-0695">RNA-directed DNA polymerase</keyword>
<keyword evidence="6" id="KW-0378">Hydrolase</keyword>
<evidence type="ECO:0000256" key="4">
    <source>
        <dbReference type="ARBA" id="ARBA00022722"/>
    </source>
</evidence>
<keyword evidence="1" id="KW-0645">Protease</keyword>
<gene>
    <name evidence="9" type="ORF">L596_029622</name>
</gene>
<keyword evidence="4" id="KW-0540">Nuclease</keyword>
<dbReference type="GO" id="GO:0003964">
    <property type="term" value="F:RNA-directed DNA polymerase activity"/>
    <property type="evidence" value="ECO:0007669"/>
    <property type="project" value="UniProtKB-KW"/>
</dbReference>
<dbReference type="PANTHER" id="PTHR33064">
    <property type="entry name" value="POL PROTEIN"/>
    <property type="match status" value="1"/>
</dbReference>
<dbReference type="Gene3D" id="3.10.10.10">
    <property type="entry name" value="HIV Type 1 Reverse Transcriptase, subunit A, domain 1"/>
    <property type="match status" value="1"/>
</dbReference>
<accession>A0A4U5LV73</accession>
<dbReference type="GO" id="GO:0004519">
    <property type="term" value="F:endonuclease activity"/>
    <property type="evidence" value="ECO:0007669"/>
    <property type="project" value="UniProtKB-KW"/>
</dbReference>
<evidence type="ECO:0000256" key="5">
    <source>
        <dbReference type="ARBA" id="ARBA00022759"/>
    </source>
</evidence>
<dbReference type="InterPro" id="IPR051320">
    <property type="entry name" value="Viral_Replic_Matur_Polypro"/>
</dbReference>
<sequence>MDGDSVDKTAFTTPVGLYEFTVMPFGLTNAVATFQRFIESLFEDLLHDFVYVYVDDILVASETWEDHKAHVEEVFTSCTESGTPIEGQEMLFCSTKCSISRVLADVRGNKDRSSKVSPIRNYPEPRNLKELQRFLGLATYNRKFIASFAQIAAPLTRLTKPAVPYDFDDAPQSIRDHQGKNLRGSNTTVPRLSCC</sequence>
<dbReference type="Proteomes" id="UP000298663">
    <property type="component" value="Unassembled WGS sequence"/>
</dbReference>
<name>A0A4U5LV73_STECR</name>
<protein>
    <recommendedName>
        <fullName evidence="8">Reverse transcriptase domain-containing protein</fullName>
    </recommendedName>
</protein>
<evidence type="ECO:0000256" key="6">
    <source>
        <dbReference type="ARBA" id="ARBA00022801"/>
    </source>
</evidence>
<dbReference type="SUPFAM" id="SSF56672">
    <property type="entry name" value="DNA/RNA polymerases"/>
    <property type="match status" value="1"/>
</dbReference>
<evidence type="ECO:0000256" key="3">
    <source>
        <dbReference type="ARBA" id="ARBA00022695"/>
    </source>
</evidence>
<dbReference type="STRING" id="34508.A0A4U5LV73"/>
<evidence type="ECO:0000256" key="1">
    <source>
        <dbReference type="ARBA" id="ARBA00022670"/>
    </source>
</evidence>
<feature type="domain" description="Reverse transcriptase" evidence="8">
    <location>
        <begin position="1"/>
        <end position="139"/>
    </location>
</feature>
<dbReference type="Pfam" id="PF00078">
    <property type="entry name" value="RVT_1"/>
    <property type="match status" value="1"/>
</dbReference>
<evidence type="ECO:0000256" key="7">
    <source>
        <dbReference type="ARBA" id="ARBA00022918"/>
    </source>
</evidence>
<evidence type="ECO:0000256" key="2">
    <source>
        <dbReference type="ARBA" id="ARBA00022679"/>
    </source>
</evidence>
<keyword evidence="3" id="KW-0548">Nucleotidyltransferase</keyword>
<dbReference type="FunFam" id="3.10.10.10:FF:000007">
    <property type="entry name" value="Retrovirus-related Pol polyprotein from transposon 17.6-like Protein"/>
    <property type="match status" value="1"/>
</dbReference>
<reference evidence="9 10" key="2">
    <citation type="journal article" date="2019" name="G3 (Bethesda)">
        <title>Hybrid Assembly of the Genome of the Entomopathogenic Nematode Steinernema carpocapsae Identifies the X-Chromosome.</title>
        <authorList>
            <person name="Serra L."/>
            <person name="Macchietto M."/>
            <person name="Macias-Munoz A."/>
            <person name="McGill C.J."/>
            <person name="Rodriguez I.M."/>
            <person name="Rodriguez B."/>
            <person name="Murad R."/>
            <person name="Mortazavi A."/>
        </authorList>
    </citation>
    <scope>NUCLEOTIDE SEQUENCE [LARGE SCALE GENOMIC DNA]</scope>
    <source>
        <strain evidence="9 10">ALL</strain>
    </source>
</reference>
<dbReference type="InterPro" id="IPR043128">
    <property type="entry name" value="Rev_trsase/Diguanyl_cyclase"/>
</dbReference>
<organism evidence="9 10">
    <name type="scientific">Steinernema carpocapsae</name>
    <name type="common">Entomopathogenic nematode</name>
    <dbReference type="NCBI Taxonomy" id="34508"/>
    <lineage>
        <taxon>Eukaryota</taxon>
        <taxon>Metazoa</taxon>
        <taxon>Ecdysozoa</taxon>
        <taxon>Nematoda</taxon>
        <taxon>Chromadorea</taxon>
        <taxon>Rhabditida</taxon>
        <taxon>Tylenchina</taxon>
        <taxon>Panagrolaimomorpha</taxon>
        <taxon>Strongyloidoidea</taxon>
        <taxon>Steinernematidae</taxon>
        <taxon>Steinernema</taxon>
    </lineage>
</organism>
<evidence type="ECO:0000313" key="10">
    <source>
        <dbReference type="Proteomes" id="UP000298663"/>
    </source>
</evidence>
<dbReference type="AlphaFoldDB" id="A0A4U5LV73"/>
<comment type="caution">
    <text evidence="9">The sequence shown here is derived from an EMBL/GenBank/DDBJ whole genome shotgun (WGS) entry which is preliminary data.</text>
</comment>
<keyword evidence="10" id="KW-1185">Reference proteome</keyword>
<dbReference type="GO" id="GO:0006508">
    <property type="term" value="P:proteolysis"/>
    <property type="evidence" value="ECO:0007669"/>
    <property type="project" value="UniProtKB-KW"/>
</dbReference>
<reference evidence="9 10" key="1">
    <citation type="journal article" date="2015" name="Genome Biol.">
        <title>Comparative genomics of Steinernema reveals deeply conserved gene regulatory networks.</title>
        <authorList>
            <person name="Dillman A.R."/>
            <person name="Macchietto M."/>
            <person name="Porter C.F."/>
            <person name="Rogers A."/>
            <person name="Williams B."/>
            <person name="Antoshechkin I."/>
            <person name="Lee M.M."/>
            <person name="Goodwin Z."/>
            <person name="Lu X."/>
            <person name="Lewis E.E."/>
            <person name="Goodrich-Blair H."/>
            <person name="Stock S.P."/>
            <person name="Adams B.J."/>
            <person name="Sternberg P.W."/>
            <person name="Mortazavi A."/>
        </authorList>
    </citation>
    <scope>NUCLEOTIDE SEQUENCE [LARGE SCALE GENOMIC DNA]</scope>
    <source>
        <strain evidence="9 10">ALL</strain>
    </source>
</reference>
<evidence type="ECO:0000259" key="8">
    <source>
        <dbReference type="PROSITE" id="PS50878"/>
    </source>
</evidence>
<dbReference type="EMBL" id="AZBU02000012">
    <property type="protein sequence ID" value="TKR60032.1"/>
    <property type="molecule type" value="Genomic_DNA"/>
</dbReference>